<reference evidence="1" key="2">
    <citation type="journal article" date="2015" name="Data Brief">
        <title>Shoot transcriptome of the giant reed, Arundo donax.</title>
        <authorList>
            <person name="Barrero R.A."/>
            <person name="Guerrero F.D."/>
            <person name="Moolhuijzen P."/>
            <person name="Goolsby J.A."/>
            <person name="Tidwell J."/>
            <person name="Bellgard S.E."/>
            <person name="Bellgard M.I."/>
        </authorList>
    </citation>
    <scope>NUCLEOTIDE SEQUENCE</scope>
    <source>
        <tissue evidence="1">Shoot tissue taken approximately 20 cm above the soil surface</tissue>
    </source>
</reference>
<evidence type="ECO:0000313" key="1">
    <source>
        <dbReference type="EMBL" id="JAD15518.1"/>
    </source>
</evidence>
<proteinExistence type="predicted"/>
<name>A0A0A8XRV8_ARUDO</name>
<dbReference type="EMBL" id="GBRH01282377">
    <property type="protein sequence ID" value="JAD15518.1"/>
    <property type="molecule type" value="Transcribed_RNA"/>
</dbReference>
<reference evidence="1" key="1">
    <citation type="submission" date="2014-09" db="EMBL/GenBank/DDBJ databases">
        <authorList>
            <person name="Magalhaes I.L.F."/>
            <person name="Oliveira U."/>
            <person name="Santos F.R."/>
            <person name="Vidigal T.H.D.A."/>
            <person name="Brescovit A.D."/>
            <person name="Santos A.J."/>
        </authorList>
    </citation>
    <scope>NUCLEOTIDE SEQUENCE</scope>
    <source>
        <tissue evidence="1">Shoot tissue taken approximately 20 cm above the soil surface</tissue>
    </source>
</reference>
<protein>
    <submittedName>
        <fullName evidence="1">Pco090816a</fullName>
    </submittedName>
</protein>
<accession>A0A0A8XRV8</accession>
<dbReference type="AlphaFoldDB" id="A0A0A8XRV8"/>
<organism evidence="1">
    <name type="scientific">Arundo donax</name>
    <name type="common">Giant reed</name>
    <name type="synonym">Donax arundinaceus</name>
    <dbReference type="NCBI Taxonomy" id="35708"/>
    <lineage>
        <taxon>Eukaryota</taxon>
        <taxon>Viridiplantae</taxon>
        <taxon>Streptophyta</taxon>
        <taxon>Embryophyta</taxon>
        <taxon>Tracheophyta</taxon>
        <taxon>Spermatophyta</taxon>
        <taxon>Magnoliopsida</taxon>
        <taxon>Liliopsida</taxon>
        <taxon>Poales</taxon>
        <taxon>Poaceae</taxon>
        <taxon>PACMAD clade</taxon>
        <taxon>Arundinoideae</taxon>
        <taxon>Arundineae</taxon>
        <taxon>Arundo</taxon>
    </lineage>
</organism>
<sequence length="36" mass="4327">MNLLVRQVWKGQELSVVDKIIHLMILLNSYLMKRFP</sequence>